<dbReference type="EMBL" id="JARJLG010000063">
    <property type="protein sequence ID" value="KAJ7755687.1"/>
    <property type="molecule type" value="Genomic_DNA"/>
</dbReference>
<sequence>MYSIPRSIYQLWLGWKRIPNASNLPRLLALLLLACGKCFSMYARSVLTDIPDLGPALSSYHECVKFFSSPTGNEWLVHIRNYAMGAGKDGQMWSLRFNCPSAERPSPPHSPTFHLKTEQKKLNCPRNKRCSESPGQRAVAKITRSGPYELTSVARAAVAQRKPPLHTVIRHEQCQSIGRKGSEKSLDINRVVYFVWRKQKML</sequence>
<protein>
    <submittedName>
        <fullName evidence="1">Uncharacterized protein</fullName>
    </submittedName>
</protein>
<evidence type="ECO:0000313" key="1">
    <source>
        <dbReference type="EMBL" id="KAJ7755687.1"/>
    </source>
</evidence>
<keyword evidence="2" id="KW-1185">Reference proteome</keyword>
<reference evidence="1" key="1">
    <citation type="submission" date="2023-03" db="EMBL/GenBank/DDBJ databases">
        <title>Massive genome expansion in bonnet fungi (Mycena s.s.) driven by repeated elements and novel gene families across ecological guilds.</title>
        <authorList>
            <consortium name="Lawrence Berkeley National Laboratory"/>
            <person name="Harder C.B."/>
            <person name="Miyauchi S."/>
            <person name="Viragh M."/>
            <person name="Kuo A."/>
            <person name="Thoen E."/>
            <person name="Andreopoulos B."/>
            <person name="Lu D."/>
            <person name="Skrede I."/>
            <person name="Drula E."/>
            <person name="Henrissat B."/>
            <person name="Morin E."/>
            <person name="Kohler A."/>
            <person name="Barry K."/>
            <person name="LaButti K."/>
            <person name="Morin E."/>
            <person name="Salamov A."/>
            <person name="Lipzen A."/>
            <person name="Mereny Z."/>
            <person name="Hegedus B."/>
            <person name="Baldrian P."/>
            <person name="Stursova M."/>
            <person name="Weitz H."/>
            <person name="Taylor A."/>
            <person name="Grigoriev I.V."/>
            <person name="Nagy L.G."/>
            <person name="Martin F."/>
            <person name="Kauserud H."/>
        </authorList>
    </citation>
    <scope>NUCLEOTIDE SEQUENCE</scope>
    <source>
        <strain evidence="1">CBHHK188m</strain>
    </source>
</reference>
<gene>
    <name evidence="1" type="ORF">DFH07DRAFT_821425</name>
</gene>
<proteinExistence type="predicted"/>
<evidence type="ECO:0000313" key="2">
    <source>
        <dbReference type="Proteomes" id="UP001215280"/>
    </source>
</evidence>
<dbReference type="AlphaFoldDB" id="A0AAD7NDX0"/>
<organism evidence="1 2">
    <name type="scientific">Mycena maculata</name>
    <dbReference type="NCBI Taxonomy" id="230809"/>
    <lineage>
        <taxon>Eukaryota</taxon>
        <taxon>Fungi</taxon>
        <taxon>Dikarya</taxon>
        <taxon>Basidiomycota</taxon>
        <taxon>Agaricomycotina</taxon>
        <taxon>Agaricomycetes</taxon>
        <taxon>Agaricomycetidae</taxon>
        <taxon>Agaricales</taxon>
        <taxon>Marasmiineae</taxon>
        <taxon>Mycenaceae</taxon>
        <taxon>Mycena</taxon>
    </lineage>
</organism>
<comment type="caution">
    <text evidence="1">The sequence shown here is derived from an EMBL/GenBank/DDBJ whole genome shotgun (WGS) entry which is preliminary data.</text>
</comment>
<dbReference type="Proteomes" id="UP001215280">
    <property type="component" value="Unassembled WGS sequence"/>
</dbReference>
<name>A0AAD7NDX0_9AGAR</name>
<accession>A0AAD7NDX0</accession>